<dbReference type="Gene3D" id="1.25.40.420">
    <property type="match status" value="1"/>
</dbReference>
<evidence type="ECO:0000313" key="10">
    <source>
        <dbReference type="Proteomes" id="UP000695000"/>
    </source>
</evidence>
<evidence type="ECO:0000256" key="5">
    <source>
        <dbReference type="ARBA" id="ARBA00022786"/>
    </source>
</evidence>
<dbReference type="InterPro" id="IPR011333">
    <property type="entry name" value="SKP1/BTB/POZ_sf"/>
</dbReference>
<name>A0ABM1MS29_NICVS</name>
<comment type="pathway">
    <text evidence="1">Protein modification; protein ubiquitination.</text>
</comment>
<dbReference type="PANTHER" id="PTHR24412">
    <property type="entry name" value="KELCH PROTEIN"/>
    <property type="match status" value="1"/>
</dbReference>
<evidence type="ECO:0000256" key="6">
    <source>
        <dbReference type="ARBA" id="ARBA00023203"/>
    </source>
</evidence>
<dbReference type="GeneID" id="108563265"/>
<dbReference type="SMART" id="SM00612">
    <property type="entry name" value="Kelch"/>
    <property type="match status" value="6"/>
</dbReference>
<keyword evidence="4" id="KW-0677">Repeat</keyword>
<evidence type="ECO:0000256" key="3">
    <source>
        <dbReference type="ARBA" id="ARBA00022441"/>
    </source>
</evidence>
<dbReference type="InterPro" id="IPR000210">
    <property type="entry name" value="BTB/POZ_dom"/>
</dbReference>
<keyword evidence="10" id="KW-1185">Reference proteome</keyword>
<evidence type="ECO:0000259" key="9">
    <source>
        <dbReference type="PROSITE" id="PS50097"/>
    </source>
</evidence>
<keyword evidence="6" id="KW-0009">Actin-binding</keyword>
<dbReference type="Proteomes" id="UP000695000">
    <property type="component" value="Unplaced"/>
</dbReference>
<evidence type="ECO:0000313" key="11">
    <source>
        <dbReference type="RefSeq" id="XP_017777379.1"/>
    </source>
</evidence>
<comment type="function">
    <text evidence="7">Probable substrate-specific adapter of an E3 ubiquitin-protein ligase complex which mediates the ubiquitination and subsequent proteasomal degradation of target proteins. May have a role in synapse differentiation and growth.</text>
</comment>
<dbReference type="RefSeq" id="XP_017777379.1">
    <property type="nucleotide sequence ID" value="XM_017921890.1"/>
</dbReference>
<dbReference type="InterPro" id="IPR006652">
    <property type="entry name" value="Kelch_1"/>
</dbReference>
<dbReference type="Gene3D" id="2.120.10.80">
    <property type="entry name" value="Kelch-type beta propeller"/>
    <property type="match status" value="1"/>
</dbReference>
<dbReference type="SUPFAM" id="SSF117281">
    <property type="entry name" value="Kelch motif"/>
    <property type="match status" value="1"/>
</dbReference>
<dbReference type="InterPro" id="IPR011705">
    <property type="entry name" value="BACK"/>
</dbReference>
<dbReference type="InterPro" id="IPR037293">
    <property type="entry name" value="Gal_Oxidase_central_sf"/>
</dbReference>
<dbReference type="InterPro" id="IPR017096">
    <property type="entry name" value="BTB-kelch_protein"/>
</dbReference>
<organism evidence="10 11">
    <name type="scientific">Nicrophorus vespilloides</name>
    <name type="common">Boreal carrion beetle</name>
    <dbReference type="NCBI Taxonomy" id="110193"/>
    <lineage>
        <taxon>Eukaryota</taxon>
        <taxon>Metazoa</taxon>
        <taxon>Ecdysozoa</taxon>
        <taxon>Arthropoda</taxon>
        <taxon>Hexapoda</taxon>
        <taxon>Insecta</taxon>
        <taxon>Pterygota</taxon>
        <taxon>Neoptera</taxon>
        <taxon>Endopterygota</taxon>
        <taxon>Coleoptera</taxon>
        <taxon>Polyphaga</taxon>
        <taxon>Staphyliniformia</taxon>
        <taxon>Silphidae</taxon>
        <taxon>Nicrophorinae</taxon>
        <taxon>Nicrophorus</taxon>
    </lineage>
</organism>
<evidence type="ECO:0000256" key="8">
    <source>
        <dbReference type="SAM" id="MobiDB-lite"/>
    </source>
</evidence>
<dbReference type="SMART" id="SM00225">
    <property type="entry name" value="BTB"/>
    <property type="match status" value="1"/>
</dbReference>
<feature type="compositionally biased region" description="Polar residues" evidence="8">
    <location>
        <begin position="9"/>
        <end position="18"/>
    </location>
</feature>
<reference evidence="11" key="1">
    <citation type="submission" date="2025-08" db="UniProtKB">
        <authorList>
            <consortium name="RefSeq"/>
        </authorList>
    </citation>
    <scope>IDENTIFICATION</scope>
    <source>
        <tissue evidence="11">Whole Larva</tissue>
    </source>
</reference>
<dbReference type="Gene3D" id="3.30.710.10">
    <property type="entry name" value="Potassium Channel Kv1.1, Chain A"/>
    <property type="match status" value="1"/>
</dbReference>
<dbReference type="Gene3D" id="2.130.10.80">
    <property type="entry name" value="Galactose oxidase/kelch, beta-propeller"/>
    <property type="match status" value="1"/>
</dbReference>
<proteinExistence type="predicted"/>
<dbReference type="PROSITE" id="PS50097">
    <property type="entry name" value="BTB"/>
    <property type="match status" value="1"/>
</dbReference>
<dbReference type="InterPro" id="IPR015915">
    <property type="entry name" value="Kelch-typ_b-propeller"/>
</dbReference>
<evidence type="ECO:0000256" key="7">
    <source>
        <dbReference type="ARBA" id="ARBA00043912"/>
    </source>
</evidence>
<feature type="region of interest" description="Disordered" evidence="8">
    <location>
        <begin position="1"/>
        <end position="27"/>
    </location>
</feature>
<evidence type="ECO:0000256" key="1">
    <source>
        <dbReference type="ARBA" id="ARBA00004906"/>
    </source>
</evidence>
<dbReference type="PANTHER" id="PTHR24412:SF450">
    <property type="entry name" value="KELCH-LIKE PROTEIN DIABLO"/>
    <property type="match status" value="1"/>
</dbReference>
<sequence>MSDGAGGSKESSVSESTTAGGAGAADNIPRDFSRLSLFSSTSSASQDEQFCSKGHAEHSLSSMRHFLQDEKLCDVVLVAGENGPTVSAHKLVLSAASEYFAAMFTGNLRESGESKVVLRDINGDVLHAIVNYCYTGSVDIREDNVETLLSTACLMQLSEVVEACSRFLVNQLHPNNCLGIAVFAEHQNCNSLLIEANAYTNRNFMQVIKNQEFLQLSVDQIKTLLSSDDLNVSSEEQIFHALMEWIQYDPVNRKPNVGKLLGLIKLPLLDPAFLIDNVESSLGGSNADCQKLIMEAMKWHLLPERRLQMVSARTRPRKATLGRLLVVGGMDKNKGAMTIETYDPRSDEWKVAHVMNGRRLQFGVALLGDKLLVVGGRDGLKTLNTMECLDVENNIWTQLTTMNTHRHGLGVAVLGGPIYAVGGHDGWSYLSTVERYDPITRSWNYVAPMRYQRCSAGVAVLGGKLYAVGGRDSTSFLRTVESYDPHTNKWTECGPMNKRRSGVGVAVVNGFLYAMRGQDAPANNPSASRYDCIERYNPATDSWTVVTSLPTKRDGVATCLFGDKLITVGGYDGNNYLRTVEQYDPNTMEWITLAQLATGRAGACVLPIANPKEAD</sequence>
<keyword evidence="5" id="KW-0833">Ubl conjugation pathway</keyword>
<dbReference type="Pfam" id="PF00651">
    <property type="entry name" value="BTB"/>
    <property type="match status" value="1"/>
</dbReference>
<keyword evidence="3" id="KW-0880">Kelch repeat</keyword>
<evidence type="ECO:0000256" key="2">
    <source>
        <dbReference type="ARBA" id="ARBA00013699"/>
    </source>
</evidence>
<evidence type="ECO:0000256" key="4">
    <source>
        <dbReference type="ARBA" id="ARBA00022737"/>
    </source>
</evidence>
<feature type="domain" description="BTB" evidence="9">
    <location>
        <begin position="73"/>
        <end position="142"/>
    </location>
</feature>
<dbReference type="SUPFAM" id="SSF54695">
    <property type="entry name" value="POZ domain"/>
    <property type="match status" value="1"/>
</dbReference>
<dbReference type="PIRSF" id="PIRSF037037">
    <property type="entry name" value="Kelch-like_protein_gigaxonin"/>
    <property type="match status" value="1"/>
</dbReference>
<gene>
    <name evidence="11" type="primary">LOC108563265</name>
</gene>
<dbReference type="Pfam" id="PF07707">
    <property type="entry name" value="BACK"/>
    <property type="match status" value="1"/>
</dbReference>
<protein>
    <recommendedName>
        <fullName evidence="2">Kelch-like protein diablo</fullName>
    </recommendedName>
</protein>
<dbReference type="Pfam" id="PF01344">
    <property type="entry name" value="Kelch_1"/>
    <property type="match status" value="5"/>
</dbReference>
<accession>A0ABM1MS29</accession>
<dbReference type="SMART" id="SM00875">
    <property type="entry name" value="BACK"/>
    <property type="match status" value="1"/>
</dbReference>